<evidence type="ECO:0000313" key="21">
    <source>
        <dbReference type="Proteomes" id="UP001210211"/>
    </source>
</evidence>
<keyword evidence="10 17" id="KW-0547">Nucleotide-binding</keyword>
<dbReference type="SUPFAM" id="SSF56112">
    <property type="entry name" value="Protein kinase-like (PK-like)"/>
    <property type="match status" value="1"/>
</dbReference>
<dbReference type="EMBL" id="JAMRDG010000001">
    <property type="protein sequence ID" value="KAJ3700270.1"/>
    <property type="molecule type" value="Genomic_DNA"/>
</dbReference>
<proteinExistence type="inferred from homology"/>
<sequence>MGNFSNHVFAVEFDTNKAYKLFNDPDDNHVGIDINSLKSNISEKAAYYSENSTKVDFELEMGQPIQSWIDYNGTTKVISVAVAPLLLPKPSQPLISYFFDLLPIMKNEMYVGLTSATGKLSSFHYILAWSFSTDRTAQAIDLSSLPKLLQSASTQSGSRATTVKIGLVSAVATFAFMIILIIVSLYLWKRAKLADNTEEWELDYPHRLEYKELYRATKGFNETELIGSGGFGHVYKGELWHTKEVVAVKKILNNARQGVREFVTEISSLGKMRHQNLVELRGWCKRNEDLIIVYEFMPNGSLDTHLSASKDNTRAILSWEQRLKILKGVASGLLYLHEEWGKVVVHRNIKSSNVLLGLDMTPKLGDFGLAKLYEHGTKPNTTRAAGTLGYMAPELLHMGKATTCSDVFVFGVLLLEVVCGRRPIELSAPENELDLVAWVRDCEVCGELMEVIITGWETSMIIRRWRWC</sequence>
<evidence type="ECO:0000259" key="19">
    <source>
        <dbReference type="PROSITE" id="PS50011"/>
    </source>
</evidence>
<protein>
    <recommendedName>
        <fullName evidence="4">non-specific serine/threonine protein kinase</fullName>
        <ecNumber evidence="4">2.7.11.1</ecNumber>
    </recommendedName>
</protein>
<evidence type="ECO:0000256" key="4">
    <source>
        <dbReference type="ARBA" id="ARBA00012513"/>
    </source>
</evidence>
<dbReference type="Gene3D" id="3.30.200.20">
    <property type="entry name" value="Phosphorylase Kinase, domain 1"/>
    <property type="match status" value="1"/>
</dbReference>
<dbReference type="CDD" id="cd06899">
    <property type="entry name" value="lectin_legume_LecRK_Arcelin_ConA"/>
    <property type="match status" value="1"/>
</dbReference>
<evidence type="ECO:0000256" key="7">
    <source>
        <dbReference type="ARBA" id="ARBA00022692"/>
    </source>
</evidence>
<dbReference type="Proteomes" id="UP001210211">
    <property type="component" value="Unassembled WGS sequence"/>
</dbReference>
<keyword evidence="7 18" id="KW-0812">Transmembrane</keyword>
<comment type="similarity">
    <text evidence="2">In the N-terminal section; belongs to the leguminous lectin family.</text>
</comment>
<keyword evidence="6" id="KW-0808">Transferase</keyword>
<keyword evidence="12 17" id="KW-0067">ATP-binding</keyword>
<keyword evidence="5" id="KW-0723">Serine/threonine-protein kinase</keyword>
<dbReference type="PANTHER" id="PTHR27007">
    <property type="match status" value="1"/>
</dbReference>
<comment type="subcellular location">
    <subcellularLocation>
        <location evidence="1">Membrane</location>
        <topology evidence="1">Single-pass type I membrane protein</topology>
    </subcellularLocation>
</comment>
<evidence type="ECO:0000256" key="13">
    <source>
        <dbReference type="ARBA" id="ARBA00022989"/>
    </source>
</evidence>
<dbReference type="GO" id="GO:0004674">
    <property type="term" value="F:protein serine/threonine kinase activity"/>
    <property type="evidence" value="ECO:0007669"/>
    <property type="project" value="UniProtKB-KW"/>
</dbReference>
<comment type="catalytic activity">
    <reaction evidence="16">
        <text>L-seryl-[protein] + ATP = O-phospho-L-seryl-[protein] + ADP + H(+)</text>
        <dbReference type="Rhea" id="RHEA:17989"/>
        <dbReference type="Rhea" id="RHEA-COMP:9863"/>
        <dbReference type="Rhea" id="RHEA-COMP:11604"/>
        <dbReference type="ChEBI" id="CHEBI:15378"/>
        <dbReference type="ChEBI" id="CHEBI:29999"/>
        <dbReference type="ChEBI" id="CHEBI:30616"/>
        <dbReference type="ChEBI" id="CHEBI:83421"/>
        <dbReference type="ChEBI" id="CHEBI:456216"/>
        <dbReference type="EC" id="2.7.11.1"/>
    </reaction>
</comment>
<dbReference type="Pfam" id="PF00069">
    <property type="entry name" value="Pkinase"/>
    <property type="match status" value="1"/>
</dbReference>
<evidence type="ECO:0000256" key="15">
    <source>
        <dbReference type="ARBA" id="ARBA00047899"/>
    </source>
</evidence>
<keyword evidence="13 18" id="KW-1133">Transmembrane helix</keyword>
<evidence type="ECO:0000256" key="9">
    <source>
        <dbReference type="ARBA" id="ARBA00022734"/>
    </source>
</evidence>
<evidence type="ECO:0000313" key="20">
    <source>
        <dbReference type="EMBL" id="KAJ3700270.1"/>
    </source>
</evidence>
<dbReference type="Pfam" id="PF00139">
    <property type="entry name" value="Lectin_legB"/>
    <property type="match status" value="1"/>
</dbReference>
<evidence type="ECO:0000256" key="2">
    <source>
        <dbReference type="ARBA" id="ARBA00008536"/>
    </source>
</evidence>
<dbReference type="PROSITE" id="PS50011">
    <property type="entry name" value="PROTEIN_KINASE_DOM"/>
    <property type="match status" value="1"/>
</dbReference>
<evidence type="ECO:0000256" key="12">
    <source>
        <dbReference type="ARBA" id="ARBA00022840"/>
    </source>
</evidence>
<name>A0AAD6ETD1_9POAL</name>
<comment type="caution">
    <text evidence="20">The sequence shown here is derived from an EMBL/GenBank/DDBJ whole genome shotgun (WGS) entry which is preliminary data.</text>
</comment>
<feature type="transmembrane region" description="Helical" evidence="18">
    <location>
        <begin position="165"/>
        <end position="188"/>
    </location>
</feature>
<dbReference type="Gene3D" id="2.60.120.200">
    <property type="match status" value="1"/>
</dbReference>
<dbReference type="InterPro" id="IPR017441">
    <property type="entry name" value="Protein_kinase_ATP_BS"/>
</dbReference>
<dbReference type="GO" id="GO:0016020">
    <property type="term" value="C:membrane"/>
    <property type="evidence" value="ECO:0007669"/>
    <property type="project" value="UniProtKB-SubCell"/>
</dbReference>
<evidence type="ECO:0000256" key="6">
    <source>
        <dbReference type="ARBA" id="ARBA00022679"/>
    </source>
</evidence>
<dbReference type="PROSITE" id="PS00107">
    <property type="entry name" value="PROTEIN_KINASE_ATP"/>
    <property type="match status" value="1"/>
</dbReference>
<dbReference type="SUPFAM" id="SSF49899">
    <property type="entry name" value="Concanavalin A-like lectins/glucanases"/>
    <property type="match status" value="1"/>
</dbReference>
<dbReference type="GO" id="GO:0030246">
    <property type="term" value="F:carbohydrate binding"/>
    <property type="evidence" value="ECO:0007669"/>
    <property type="project" value="UniProtKB-KW"/>
</dbReference>
<comment type="similarity">
    <text evidence="3">In the C-terminal section; belongs to the protein kinase superfamily. Ser/Thr protein kinase family.</text>
</comment>
<evidence type="ECO:0000256" key="3">
    <source>
        <dbReference type="ARBA" id="ARBA00010217"/>
    </source>
</evidence>
<organism evidence="20 21">
    <name type="scientific">Rhynchospora tenuis</name>
    <dbReference type="NCBI Taxonomy" id="198213"/>
    <lineage>
        <taxon>Eukaryota</taxon>
        <taxon>Viridiplantae</taxon>
        <taxon>Streptophyta</taxon>
        <taxon>Embryophyta</taxon>
        <taxon>Tracheophyta</taxon>
        <taxon>Spermatophyta</taxon>
        <taxon>Magnoliopsida</taxon>
        <taxon>Liliopsida</taxon>
        <taxon>Poales</taxon>
        <taxon>Cyperaceae</taxon>
        <taxon>Cyperoideae</taxon>
        <taxon>Rhynchosporeae</taxon>
        <taxon>Rhynchospora</taxon>
    </lineage>
</organism>
<keyword evidence="21" id="KW-1185">Reference proteome</keyword>
<evidence type="ECO:0000256" key="10">
    <source>
        <dbReference type="ARBA" id="ARBA00022741"/>
    </source>
</evidence>
<evidence type="ECO:0000256" key="5">
    <source>
        <dbReference type="ARBA" id="ARBA00022527"/>
    </source>
</evidence>
<accession>A0AAD6ETD1</accession>
<dbReference type="AlphaFoldDB" id="A0AAD6ETD1"/>
<dbReference type="InterPro" id="IPR013320">
    <property type="entry name" value="ConA-like_dom_sf"/>
</dbReference>
<feature type="domain" description="Protein kinase" evidence="19">
    <location>
        <begin position="220"/>
        <end position="468"/>
    </location>
</feature>
<gene>
    <name evidence="20" type="ORF">LUZ61_003975</name>
</gene>
<keyword evidence="8" id="KW-0732">Signal</keyword>
<feature type="binding site" evidence="17">
    <location>
        <position position="250"/>
    </location>
    <ligand>
        <name>ATP</name>
        <dbReference type="ChEBI" id="CHEBI:30616"/>
    </ligand>
</feature>
<evidence type="ECO:0000256" key="14">
    <source>
        <dbReference type="ARBA" id="ARBA00023136"/>
    </source>
</evidence>
<dbReference type="InterPro" id="IPR001220">
    <property type="entry name" value="Legume_lectin_dom"/>
</dbReference>
<keyword evidence="14 18" id="KW-0472">Membrane</keyword>
<evidence type="ECO:0000256" key="1">
    <source>
        <dbReference type="ARBA" id="ARBA00004479"/>
    </source>
</evidence>
<reference evidence="20 21" key="1">
    <citation type="journal article" date="2022" name="Cell">
        <title>Repeat-based holocentromeres influence genome architecture and karyotype evolution.</title>
        <authorList>
            <person name="Hofstatter P.G."/>
            <person name="Thangavel G."/>
            <person name="Lux T."/>
            <person name="Neumann P."/>
            <person name="Vondrak T."/>
            <person name="Novak P."/>
            <person name="Zhang M."/>
            <person name="Costa L."/>
            <person name="Castellani M."/>
            <person name="Scott A."/>
            <person name="Toegelov H."/>
            <person name="Fuchs J."/>
            <person name="Mata-Sucre Y."/>
            <person name="Dias Y."/>
            <person name="Vanzela A.L.L."/>
            <person name="Huettel B."/>
            <person name="Almeida C.C.S."/>
            <person name="Simkova H."/>
            <person name="Souza G."/>
            <person name="Pedrosa-Harand A."/>
            <person name="Macas J."/>
            <person name="Mayer K.F.X."/>
            <person name="Houben A."/>
            <person name="Marques A."/>
        </authorList>
    </citation>
    <scope>NUCLEOTIDE SEQUENCE [LARGE SCALE GENOMIC DNA]</scope>
    <source>
        <strain evidence="20">RhyTen1mFocal</strain>
    </source>
</reference>
<dbReference type="FunFam" id="3.30.200.20:FF:000039">
    <property type="entry name" value="receptor-like protein kinase FERONIA"/>
    <property type="match status" value="1"/>
</dbReference>
<keyword evidence="9" id="KW-0430">Lectin</keyword>
<dbReference type="EC" id="2.7.11.1" evidence="4"/>
<dbReference type="InterPro" id="IPR011009">
    <property type="entry name" value="Kinase-like_dom_sf"/>
</dbReference>
<dbReference type="InterPro" id="IPR000719">
    <property type="entry name" value="Prot_kinase_dom"/>
</dbReference>
<evidence type="ECO:0000256" key="18">
    <source>
        <dbReference type="SAM" id="Phobius"/>
    </source>
</evidence>
<dbReference type="FunFam" id="1.10.510.10:FF:000108">
    <property type="entry name" value="L-type lectin-domain containing receptor kinase S.4"/>
    <property type="match status" value="1"/>
</dbReference>
<dbReference type="InterPro" id="IPR050528">
    <property type="entry name" value="L-type_Lectin-RKs"/>
</dbReference>
<comment type="catalytic activity">
    <reaction evidence="15">
        <text>L-threonyl-[protein] + ATP = O-phospho-L-threonyl-[protein] + ADP + H(+)</text>
        <dbReference type="Rhea" id="RHEA:46608"/>
        <dbReference type="Rhea" id="RHEA-COMP:11060"/>
        <dbReference type="Rhea" id="RHEA-COMP:11605"/>
        <dbReference type="ChEBI" id="CHEBI:15378"/>
        <dbReference type="ChEBI" id="CHEBI:30013"/>
        <dbReference type="ChEBI" id="CHEBI:30616"/>
        <dbReference type="ChEBI" id="CHEBI:61977"/>
        <dbReference type="ChEBI" id="CHEBI:456216"/>
        <dbReference type="EC" id="2.7.11.1"/>
    </reaction>
</comment>
<dbReference type="GO" id="GO:0005524">
    <property type="term" value="F:ATP binding"/>
    <property type="evidence" value="ECO:0007669"/>
    <property type="project" value="UniProtKB-UniRule"/>
</dbReference>
<evidence type="ECO:0000256" key="17">
    <source>
        <dbReference type="PROSITE-ProRule" id="PRU10141"/>
    </source>
</evidence>
<dbReference type="Gene3D" id="1.10.510.10">
    <property type="entry name" value="Transferase(Phosphotransferase) domain 1"/>
    <property type="match status" value="1"/>
</dbReference>
<evidence type="ECO:0000256" key="11">
    <source>
        <dbReference type="ARBA" id="ARBA00022777"/>
    </source>
</evidence>
<evidence type="ECO:0000256" key="8">
    <source>
        <dbReference type="ARBA" id="ARBA00022729"/>
    </source>
</evidence>
<evidence type="ECO:0000256" key="16">
    <source>
        <dbReference type="ARBA" id="ARBA00048679"/>
    </source>
</evidence>
<keyword evidence="11" id="KW-0418">Kinase</keyword>